<feature type="compositionally biased region" description="Polar residues" evidence="1">
    <location>
        <begin position="162"/>
        <end position="190"/>
    </location>
</feature>
<feature type="compositionally biased region" description="Basic residues" evidence="1">
    <location>
        <begin position="261"/>
        <end position="270"/>
    </location>
</feature>
<feature type="compositionally biased region" description="Basic and acidic residues" evidence="1">
    <location>
        <begin position="271"/>
        <end position="281"/>
    </location>
</feature>
<feature type="compositionally biased region" description="Polar residues" evidence="1">
    <location>
        <begin position="79"/>
        <end position="94"/>
    </location>
</feature>
<name>A0AAN8PFB9_9PEZI</name>
<gene>
    <name evidence="2" type="ORF">TWF506_008201</name>
</gene>
<proteinExistence type="predicted"/>
<feature type="region of interest" description="Disordered" evidence="1">
    <location>
        <begin position="1"/>
        <end position="44"/>
    </location>
</feature>
<comment type="caution">
    <text evidence="2">The sequence shown here is derived from an EMBL/GenBank/DDBJ whole genome shotgun (WGS) entry which is preliminary data.</text>
</comment>
<evidence type="ECO:0000313" key="3">
    <source>
        <dbReference type="Proteomes" id="UP001307849"/>
    </source>
</evidence>
<dbReference type="AlphaFoldDB" id="A0AAN8PFB9"/>
<feature type="compositionally biased region" description="Low complexity" evidence="1">
    <location>
        <begin position="111"/>
        <end position="132"/>
    </location>
</feature>
<organism evidence="2 3">
    <name type="scientific">Arthrobotrys conoides</name>
    <dbReference type="NCBI Taxonomy" id="74498"/>
    <lineage>
        <taxon>Eukaryota</taxon>
        <taxon>Fungi</taxon>
        <taxon>Dikarya</taxon>
        <taxon>Ascomycota</taxon>
        <taxon>Pezizomycotina</taxon>
        <taxon>Orbiliomycetes</taxon>
        <taxon>Orbiliales</taxon>
        <taxon>Orbiliaceae</taxon>
        <taxon>Arthrobotrys</taxon>
    </lineage>
</organism>
<evidence type="ECO:0000256" key="1">
    <source>
        <dbReference type="SAM" id="MobiDB-lite"/>
    </source>
</evidence>
<dbReference type="EMBL" id="JAVHJM010000005">
    <property type="protein sequence ID" value="KAK6513765.1"/>
    <property type="molecule type" value="Genomic_DNA"/>
</dbReference>
<feature type="region of interest" description="Disordered" evidence="1">
    <location>
        <begin position="236"/>
        <end position="281"/>
    </location>
</feature>
<protein>
    <submittedName>
        <fullName evidence="2">Uncharacterized protein</fullName>
    </submittedName>
</protein>
<feature type="region of interest" description="Disordered" evidence="1">
    <location>
        <begin position="65"/>
        <end position="145"/>
    </location>
</feature>
<evidence type="ECO:0000313" key="2">
    <source>
        <dbReference type="EMBL" id="KAK6513765.1"/>
    </source>
</evidence>
<sequence length="281" mass="28805">MPNLLAQGPSVAHEEPDDLEDYVDSEEEEEGEEEEQGQAVPTAAQAAKSFLSKLAAEFVAVDTPLPVAPTAPGTGAFGSPSTQVASTGSSQTVAPVTAPLAPGTGASGSLSTQVTSTEESDSSSLSMASGSEKTASDFGSSVTSLSFASGAQGDTAFAVPQVTGSSEGKTTVVPTPAAENNPSPSHPVTVSFGYTAQESLGSLGSSQALATAPTNPLPSTSDVMDIDMWDVDQSGEVDQDGDIQMPDIDPDVEMPDAPPICRKRTRGRSAPRRDSPIRRRY</sequence>
<feature type="region of interest" description="Disordered" evidence="1">
    <location>
        <begin position="158"/>
        <end position="190"/>
    </location>
</feature>
<feature type="compositionally biased region" description="Acidic residues" evidence="1">
    <location>
        <begin position="15"/>
        <end position="36"/>
    </location>
</feature>
<dbReference type="Proteomes" id="UP001307849">
    <property type="component" value="Unassembled WGS sequence"/>
</dbReference>
<accession>A0AAN8PFB9</accession>
<keyword evidence="3" id="KW-1185">Reference proteome</keyword>
<reference evidence="2 3" key="1">
    <citation type="submission" date="2019-10" db="EMBL/GenBank/DDBJ databases">
        <authorList>
            <person name="Palmer J.M."/>
        </authorList>
    </citation>
    <scope>NUCLEOTIDE SEQUENCE [LARGE SCALE GENOMIC DNA]</scope>
    <source>
        <strain evidence="2 3">TWF506</strain>
    </source>
</reference>